<gene>
    <name evidence="3" type="ORF">GQF02_03825</name>
</gene>
<dbReference type="PROSITE" id="PS50043">
    <property type="entry name" value="HTH_LUXR_2"/>
    <property type="match status" value="1"/>
</dbReference>
<dbReference type="InterPro" id="IPR000792">
    <property type="entry name" value="Tscrpt_reg_LuxR_C"/>
</dbReference>
<dbReference type="Gene3D" id="3.40.50.2300">
    <property type="match status" value="1"/>
</dbReference>
<proteinExistence type="predicted"/>
<dbReference type="CDD" id="cd06170">
    <property type="entry name" value="LuxR_C_like"/>
    <property type="match status" value="1"/>
</dbReference>
<keyword evidence="1 3" id="KW-0238">DNA-binding</keyword>
<evidence type="ECO:0000256" key="1">
    <source>
        <dbReference type="ARBA" id="ARBA00023125"/>
    </source>
</evidence>
<dbReference type="InterPro" id="IPR016032">
    <property type="entry name" value="Sig_transdc_resp-reg_C-effctor"/>
</dbReference>
<dbReference type="InterPro" id="IPR039420">
    <property type="entry name" value="WalR-like"/>
</dbReference>
<reference evidence="3 4" key="1">
    <citation type="submission" date="2019-12" db="EMBL/GenBank/DDBJ databases">
        <title>Neisseriaceae gen. nov. sp. Genome sequencing and assembly.</title>
        <authorList>
            <person name="Liu Z."/>
            <person name="Li A."/>
        </authorList>
    </citation>
    <scope>NUCLEOTIDE SEQUENCE [LARGE SCALE GENOMIC DNA]</scope>
    <source>
        <strain evidence="3 4">B2N2-7</strain>
    </source>
</reference>
<dbReference type="PRINTS" id="PR00038">
    <property type="entry name" value="HTHLUXR"/>
</dbReference>
<comment type="caution">
    <text evidence="3">The sequence shown here is derived from an EMBL/GenBank/DDBJ whole genome shotgun (WGS) entry which is preliminary data.</text>
</comment>
<evidence type="ECO:0000259" key="2">
    <source>
        <dbReference type="PROSITE" id="PS50043"/>
    </source>
</evidence>
<dbReference type="Pfam" id="PF00196">
    <property type="entry name" value="GerE"/>
    <property type="match status" value="1"/>
</dbReference>
<dbReference type="RefSeq" id="WP_160794949.1">
    <property type="nucleotide sequence ID" value="NZ_WSSB01000002.1"/>
</dbReference>
<dbReference type="PROSITE" id="PS00622">
    <property type="entry name" value="HTH_LUXR_1"/>
    <property type="match status" value="1"/>
</dbReference>
<protein>
    <submittedName>
        <fullName evidence="3">DNA-binding response regulator</fullName>
    </submittedName>
</protein>
<dbReference type="PANTHER" id="PTHR43214">
    <property type="entry name" value="TWO-COMPONENT RESPONSE REGULATOR"/>
    <property type="match status" value="1"/>
</dbReference>
<organism evidence="3 4">
    <name type="scientific">Craterilacuibacter sinensis</name>
    <dbReference type="NCBI Taxonomy" id="2686017"/>
    <lineage>
        <taxon>Bacteria</taxon>
        <taxon>Pseudomonadati</taxon>
        <taxon>Pseudomonadota</taxon>
        <taxon>Betaproteobacteria</taxon>
        <taxon>Neisseriales</taxon>
        <taxon>Neisseriaceae</taxon>
        <taxon>Craterilacuibacter</taxon>
    </lineage>
</organism>
<dbReference type="SMART" id="SM00421">
    <property type="entry name" value="HTH_LUXR"/>
    <property type="match status" value="1"/>
</dbReference>
<dbReference type="GO" id="GO:0006355">
    <property type="term" value="P:regulation of DNA-templated transcription"/>
    <property type="evidence" value="ECO:0007669"/>
    <property type="project" value="InterPro"/>
</dbReference>
<keyword evidence="4" id="KW-1185">Reference proteome</keyword>
<dbReference type="SUPFAM" id="SSF46894">
    <property type="entry name" value="C-terminal effector domain of the bipartite response regulators"/>
    <property type="match status" value="1"/>
</dbReference>
<dbReference type="PANTHER" id="PTHR43214:SF43">
    <property type="entry name" value="TWO-COMPONENT RESPONSE REGULATOR"/>
    <property type="match status" value="1"/>
</dbReference>
<name>A0A845BLD9_9NEIS</name>
<sequence length="197" mass="21505">MTILLLTLSEALADSWRTALGRERCWRVTDAATLAGTLQGEQLVLVDLALPGIEAANWPALCRQGRVIAMSSDPDSREGLRWLQQGAAGYAHAYSTADLLQQIVSTVETGSSWVGRDLLALLCGQLGSKLPDSGLEAWRERVTAREAEVITALKRGMANKDIARELDIAERTVKAHLSSLFHKFGVDDRLQLLLKLA</sequence>
<dbReference type="AlphaFoldDB" id="A0A845BLD9"/>
<dbReference type="GO" id="GO:0003677">
    <property type="term" value="F:DNA binding"/>
    <property type="evidence" value="ECO:0007669"/>
    <property type="project" value="UniProtKB-KW"/>
</dbReference>
<dbReference type="Proteomes" id="UP000467214">
    <property type="component" value="Unassembled WGS sequence"/>
</dbReference>
<evidence type="ECO:0000313" key="4">
    <source>
        <dbReference type="Proteomes" id="UP000467214"/>
    </source>
</evidence>
<accession>A0A845BLD9</accession>
<feature type="domain" description="HTH luxR-type" evidence="2">
    <location>
        <begin position="135"/>
        <end position="197"/>
    </location>
</feature>
<dbReference type="EMBL" id="WSSB01000002">
    <property type="protein sequence ID" value="MXR36104.1"/>
    <property type="molecule type" value="Genomic_DNA"/>
</dbReference>
<evidence type="ECO:0000313" key="3">
    <source>
        <dbReference type="EMBL" id="MXR36104.1"/>
    </source>
</evidence>